<dbReference type="Proteomes" id="UP001143856">
    <property type="component" value="Unassembled WGS sequence"/>
</dbReference>
<reference evidence="1" key="1">
    <citation type="submission" date="2022-10" db="EMBL/GenBank/DDBJ databases">
        <title>Genome Sequence of Xylaria curta.</title>
        <authorList>
            <person name="Buettner E."/>
        </authorList>
    </citation>
    <scope>NUCLEOTIDE SEQUENCE</scope>
    <source>
        <strain evidence="1">Babe10</strain>
    </source>
</reference>
<evidence type="ECO:0000313" key="1">
    <source>
        <dbReference type="EMBL" id="KAJ2996252.1"/>
    </source>
</evidence>
<protein>
    <submittedName>
        <fullName evidence="1">Uncharacterized protein</fullName>
    </submittedName>
</protein>
<organism evidence="1 2">
    <name type="scientific">Xylaria curta</name>
    <dbReference type="NCBI Taxonomy" id="42375"/>
    <lineage>
        <taxon>Eukaryota</taxon>
        <taxon>Fungi</taxon>
        <taxon>Dikarya</taxon>
        <taxon>Ascomycota</taxon>
        <taxon>Pezizomycotina</taxon>
        <taxon>Sordariomycetes</taxon>
        <taxon>Xylariomycetidae</taxon>
        <taxon>Xylariales</taxon>
        <taxon>Xylariaceae</taxon>
        <taxon>Xylaria</taxon>
    </lineage>
</organism>
<comment type="caution">
    <text evidence="1">The sequence shown here is derived from an EMBL/GenBank/DDBJ whole genome shotgun (WGS) entry which is preliminary data.</text>
</comment>
<proteinExistence type="predicted"/>
<evidence type="ECO:0000313" key="2">
    <source>
        <dbReference type="Proteomes" id="UP001143856"/>
    </source>
</evidence>
<sequence>MASDEELAILAEPGYWDTRYGETRPDGQLHEWFRSFADLEEVLKSSLFQAYPAESTPKILHLGSGDSTVPEDLAKYGYRNQLCVDFSAVVVKMMTQRHAEIEGIEWQQMDIRHMDSIPSQSIDVAFDKATLDAMIHGSPWSPPPDVLDNTGRYMRELTRVLKPTGIFIYVTYRQPHFIKPLLNCEGTNWDIDVVTLSGLGGSFTYYGFKCCLADARDRDQTG</sequence>
<keyword evidence="2" id="KW-1185">Reference proteome</keyword>
<dbReference type="EMBL" id="JAPDGR010000102">
    <property type="protein sequence ID" value="KAJ2996252.1"/>
    <property type="molecule type" value="Genomic_DNA"/>
</dbReference>
<accession>A0ACC1PPY5</accession>
<name>A0ACC1PPY5_9PEZI</name>
<gene>
    <name evidence="1" type="ORF">NUW58_g1035</name>
</gene>